<accession>A0AAV7Y2R0</accession>
<dbReference type="EMBL" id="JANTQA010000076">
    <property type="protein sequence ID" value="KAJ3423824.1"/>
    <property type="molecule type" value="Genomic_DNA"/>
</dbReference>
<organism evidence="1 2">
    <name type="scientific">Anaeramoeba flamelloides</name>
    <dbReference type="NCBI Taxonomy" id="1746091"/>
    <lineage>
        <taxon>Eukaryota</taxon>
        <taxon>Metamonada</taxon>
        <taxon>Anaeramoebidae</taxon>
        <taxon>Anaeramoeba</taxon>
    </lineage>
</organism>
<name>A0AAV7Y2R0_9EUKA</name>
<sequence length="137" mass="16379">MICIISLVKEYSYIESILNLFNKTQVTVKHLMTGNELLQYLEENRQESTKILIADEKFIQTEPKLLKYLKKNQKEYPKLVKVFFNAFPTNFPKELHFNDLDESKFFHLISFVSSILYKISVYQKLLLDTFHFVYPEI</sequence>
<comment type="caution">
    <text evidence="1">The sequence shown here is derived from an EMBL/GenBank/DDBJ whole genome shotgun (WGS) entry which is preliminary data.</text>
</comment>
<dbReference type="AlphaFoldDB" id="A0AAV7Y2R0"/>
<protein>
    <submittedName>
        <fullName evidence="1">Uncharacterized protein</fullName>
    </submittedName>
</protein>
<evidence type="ECO:0000313" key="1">
    <source>
        <dbReference type="EMBL" id="KAJ3423824.1"/>
    </source>
</evidence>
<reference evidence="1" key="1">
    <citation type="submission" date="2022-08" db="EMBL/GenBank/DDBJ databases">
        <title>Novel sulphate-reducing endosymbionts in the free-living metamonad Anaeramoeba.</title>
        <authorList>
            <person name="Jerlstrom-Hultqvist J."/>
            <person name="Cepicka I."/>
            <person name="Gallot-Lavallee L."/>
            <person name="Salas-Leiva D."/>
            <person name="Curtis B.A."/>
            <person name="Zahonova K."/>
            <person name="Pipaliya S."/>
            <person name="Dacks J."/>
            <person name="Roger A.J."/>
        </authorList>
    </citation>
    <scope>NUCLEOTIDE SEQUENCE</scope>
    <source>
        <strain evidence="1">Busselton2</strain>
    </source>
</reference>
<proteinExistence type="predicted"/>
<evidence type="ECO:0000313" key="2">
    <source>
        <dbReference type="Proteomes" id="UP001146793"/>
    </source>
</evidence>
<gene>
    <name evidence="1" type="ORF">M0812_30360</name>
</gene>
<dbReference type="Proteomes" id="UP001146793">
    <property type="component" value="Unassembled WGS sequence"/>
</dbReference>